<reference evidence="4" key="1">
    <citation type="submission" date="2009-11" db="EMBL/GenBank/DDBJ databases">
        <title>The complete genome of Sulfurospirillum deleyianum DSM 6946.</title>
        <authorList>
            <consortium name="US DOE Joint Genome Institute (JGI-PGF)"/>
            <person name="Lucas S."/>
            <person name="Copeland A."/>
            <person name="Lapidus A."/>
            <person name="Glavina del Rio T."/>
            <person name="Dalin E."/>
            <person name="Tice H."/>
            <person name="Bruce D."/>
            <person name="Goodwin L."/>
            <person name="Pitluck S."/>
            <person name="Kyrpides N."/>
            <person name="Mavromatis K."/>
            <person name="Ivanova N."/>
            <person name="Ovchinnikova G."/>
            <person name="Munk A.C."/>
            <person name="Lu M."/>
            <person name="Brettin T."/>
            <person name="Detter J.C."/>
            <person name="Han C."/>
            <person name="Tapia R."/>
            <person name="Larimer F."/>
            <person name="Land M."/>
            <person name="Hauser L."/>
            <person name="Markowitz V."/>
            <person name="Cheng J.F."/>
            <person name="Hugenholtz P."/>
            <person name="Woyke T."/>
            <person name="Wu D."/>
            <person name="Aumann P."/>
            <person name="Schneider S."/>
            <person name="Lang E."/>
            <person name="Spring S."/>
            <person name="Klenk H.P."/>
            <person name="Eisen J.A."/>
        </authorList>
    </citation>
    <scope>NUCLEOTIDE SEQUENCE [LARGE SCALE GENOMIC DNA]</scope>
    <source>
        <strain evidence="4">ATCC 51133 / DSM 6946 / 5175</strain>
    </source>
</reference>
<evidence type="ECO:0000313" key="4">
    <source>
        <dbReference type="Proteomes" id="UP000002222"/>
    </source>
</evidence>
<dbReference type="HOGENOM" id="CLU_650397_0_0_7"/>
<reference evidence="3 4" key="2">
    <citation type="journal article" date="2010" name="Stand. Genomic Sci.">
        <title>Complete genome sequence of Sulfurospirillum deleyianum type strain (5175).</title>
        <authorList>
            <person name="Sikorski J."/>
            <person name="Lapidus A."/>
            <person name="Copeland A."/>
            <person name="Glavina Del Rio T."/>
            <person name="Nolan M."/>
            <person name="Lucas S."/>
            <person name="Chen F."/>
            <person name="Tice H."/>
            <person name="Cheng J.F."/>
            <person name="Saunders E."/>
            <person name="Bruce D."/>
            <person name="Goodwin L."/>
            <person name="Pitluck S."/>
            <person name="Ovchinnikova G."/>
            <person name="Pati A."/>
            <person name="Ivanova N."/>
            <person name="Mavromatis K."/>
            <person name="Chen A."/>
            <person name="Palaniappan K."/>
            <person name="Chain P."/>
            <person name="Land M."/>
            <person name="Hauser L."/>
            <person name="Chang Y.J."/>
            <person name="Jeffries C.D."/>
            <person name="Brettin T."/>
            <person name="Detter J.C."/>
            <person name="Han C."/>
            <person name="Rohde M."/>
            <person name="Lang E."/>
            <person name="Spring S."/>
            <person name="Goker M."/>
            <person name="Bristow J."/>
            <person name="Eisen J.A."/>
            <person name="Markowitz V."/>
            <person name="Hugenholtz P."/>
            <person name="Kyrpides N.C."/>
            <person name="Klenk H.P."/>
        </authorList>
    </citation>
    <scope>NUCLEOTIDE SEQUENCE [LARGE SCALE GENOMIC DNA]</scope>
    <source>
        <strain evidence="4">ATCC 51133 / DSM 6946 / 5175</strain>
    </source>
</reference>
<dbReference type="AlphaFoldDB" id="D1B2E0"/>
<dbReference type="RefSeq" id="WP_012857017.1">
    <property type="nucleotide sequence ID" value="NC_013512.1"/>
</dbReference>
<feature type="region of interest" description="Disordered" evidence="1">
    <location>
        <begin position="82"/>
        <end position="115"/>
    </location>
</feature>
<dbReference type="EMBL" id="CP001816">
    <property type="protein sequence ID" value="ACZ12260.1"/>
    <property type="molecule type" value="Genomic_DNA"/>
</dbReference>
<dbReference type="Proteomes" id="UP000002222">
    <property type="component" value="Chromosome"/>
</dbReference>
<evidence type="ECO:0000256" key="2">
    <source>
        <dbReference type="SAM" id="SignalP"/>
    </source>
</evidence>
<keyword evidence="2" id="KW-0732">Signal</keyword>
<feature type="compositionally biased region" description="Polar residues" evidence="1">
    <location>
        <begin position="82"/>
        <end position="98"/>
    </location>
</feature>
<gene>
    <name evidence="3" type="ordered locus">Sdel_1237</name>
</gene>
<name>D1B2E0_SULD5</name>
<evidence type="ECO:0008006" key="5">
    <source>
        <dbReference type="Google" id="ProtNLM"/>
    </source>
</evidence>
<feature type="signal peptide" evidence="2">
    <location>
        <begin position="1"/>
        <end position="22"/>
    </location>
</feature>
<feature type="compositionally biased region" description="Polar residues" evidence="1">
    <location>
        <begin position="24"/>
        <end position="64"/>
    </location>
</feature>
<feature type="compositionally biased region" description="Low complexity" evidence="1">
    <location>
        <begin position="101"/>
        <end position="110"/>
    </location>
</feature>
<evidence type="ECO:0000256" key="1">
    <source>
        <dbReference type="SAM" id="MobiDB-lite"/>
    </source>
</evidence>
<dbReference type="KEGG" id="sdl:Sdel_1237"/>
<dbReference type="STRING" id="525898.Sdel_1237"/>
<proteinExistence type="predicted"/>
<keyword evidence="4" id="KW-1185">Reference proteome</keyword>
<feature type="region of interest" description="Disordered" evidence="1">
    <location>
        <begin position="24"/>
        <end position="65"/>
    </location>
</feature>
<accession>D1B2E0</accession>
<organism evidence="3 4">
    <name type="scientific">Sulfurospirillum deleyianum (strain ATCC 51133 / DSM 6946 / 5175)</name>
    <dbReference type="NCBI Taxonomy" id="525898"/>
    <lineage>
        <taxon>Bacteria</taxon>
        <taxon>Pseudomonadati</taxon>
        <taxon>Campylobacterota</taxon>
        <taxon>Epsilonproteobacteria</taxon>
        <taxon>Campylobacterales</taxon>
        <taxon>Sulfurospirillaceae</taxon>
        <taxon>Sulfurospirillum</taxon>
    </lineage>
</organism>
<dbReference type="OrthoDB" id="5337863at2"/>
<sequence length="426" mass="47018" precursor="true">MKIWLSLAIGLLLLTGCGTTNTAQPYKPSTFNVSSAKRSTPTKSTTRYPGSQPSTQTVKPSQSIPDEAVTIDTTITSSTLAMATPTPKSTLETPSSIEAESVASTPSSALTPPPLNDDNSMIKIAVLVPQRTIKKYAITSVNSVISYLLYKNYYFDLNVFNSGDERADSIIKELDAIKAGGYHYIIAPVTQEGAAVIASHEQHIPVFIPTLHHTSFPTTNTNIIFGGIDYDQQIALLSEKANTRVGTFEDGSSLSYQLNASVKKHTANVFYEKRVENAKANFKQMFKGNGSLNKASLFLNTPIVTSSLIASQLRANSLNPYALLSTQINYNPLLLTLTQYEDRDHMYIANSIQKAPAGLEEINAMFGHDIVYDWVNYSTSIGIDYLCYDFFEGQAKRLFDEPILQNQVVYNTSLYQPERNQFIRVP</sequence>
<feature type="chain" id="PRO_5003021243" description="Periplasmic protein" evidence="2">
    <location>
        <begin position="23"/>
        <end position="426"/>
    </location>
</feature>
<evidence type="ECO:0000313" key="3">
    <source>
        <dbReference type="EMBL" id="ACZ12260.1"/>
    </source>
</evidence>
<protein>
    <recommendedName>
        <fullName evidence="5">Periplasmic protein</fullName>
    </recommendedName>
</protein>
<dbReference type="PROSITE" id="PS51257">
    <property type="entry name" value="PROKAR_LIPOPROTEIN"/>
    <property type="match status" value="1"/>
</dbReference>
<dbReference type="eggNOG" id="COG0683">
    <property type="taxonomic scope" value="Bacteria"/>
</dbReference>